<dbReference type="Proteomes" id="UP000006051">
    <property type="component" value="Chromosome"/>
</dbReference>
<gene>
    <name evidence="8" type="ordered locus">Ornrh_1890</name>
</gene>
<keyword evidence="3 7" id="KW-0645">Protease</keyword>
<evidence type="ECO:0000256" key="3">
    <source>
        <dbReference type="ARBA" id="ARBA00022670"/>
    </source>
</evidence>
<organism evidence="8 9">
    <name type="scientific">Ornithobacterium rhinotracheale (strain ATCC 51463 / DSM 15997 / CCUG 23171 / CIP 104009 / LMG 9086)</name>
    <dbReference type="NCBI Taxonomy" id="867902"/>
    <lineage>
        <taxon>Bacteria</taxon>
        <taxon>Pseudomonadati</taxon>
        <taxon>Bacteroidota</taxon>
        <taxon>Flavobacteriia</taxon>
        <taxon>Flavobacteriales</taxon>
        <taxon>Weeksellaceae</taxon>
        <taxon>Ornithobacterium</taxon>
    </lineage>
</organism>
<dbReference type="GO" id="GO:0008239">
    <property type="term" value="F:dipeptidyl-peptidase activity"/>
    <property type="evidence" value="ECO:0007669"/>
    <property type="project" value="UniProtKB-UniRule"/>
</dbReference>
<dbReference type="InterPro" id="IPR019500">
    <property type="entry name" value="Pep_S46"/>
</dbReference>
<keyword evidence="9" id="KW-1185">Reference proteome</keyword>
<dbReference type="eggNOG" id="COG4717">
    <property type="taxonomic scope" value="Bacteria"/>
</dbReference>
<feature type="chain" id="PRO_5023159555" description="Dipeptidyl-peptidase" evidence="7">
    <location>
        <begin position="22"/>
        <end position="705"/>
    </location>
</feature>
<dbReference type="GO" id="GO:0006508">
    <property type="term" value="P:proteolysis"/>
    <property type="evidence" value="ECO:0007669"/>
    <property type="project" value="UniProtKB-KW"/>
</dbReference>
<dbReference type="AlphaFoldDB" id="I4A251"/>
<dbReference type="STRING" id="867902.Ornrh_1890"/>
<evidence type="ECO:0000256" key="7">
    <source>
        <dbReference type="RuleBase" id="RU366067"/>
    </source>
</evidence>
<dbReference type="EC" id="3.4.14.-" evidence="7"/>
<dbReference type="PANTHER" id="PTHR38469">
    <property type="entry name" value="PERIPLASMIC PEPTIDASE SUBFAMILY S1B"/>
    <property type="match status" value="1"/>
</dbReference>
<comment type="function">
    <text evidence="7">Catalyzes the removal of dipeptides from the N-terminus of oligopeptides.</text>
</comment>
<keyword evidence="2 7" id="KW-0031">Aminopeptidase</keyword>
<comment type="similarity">
    <text evidence="1 7">Belongs to the peptidase S46 family.</text>
</comment>
<accession>I4A251</accession>
<dbReference type="PANTHER" id="PTHR38469:SF1">
    <property type="entry name" value="PERIPLASMIC PEPTIDASE SUBFAMILY S1B"/>
    <property type="match status" value="1"/>
</dbReference>
<dbReference type="InterPro" id="IPR009003">
    <property type="entry name" value="Peptidase_S1_PA"/>
</dbReference>
<dbReference type="Pfam" id="PF10459">
    <property type="entry name" value="Peptidase_S46"/>
    <property type="match status" value="1"/>
</dbReference>
<reference evidence="8 9" key="1">
    <citation type="submission" date="2012-06" db="EMBL/GenBank/DDBJ databases">
        <title>The complete genome of Ornithobacterium rhinotracheale DSM 15997.</title>
        <authorList>
            <consortium name="US DOE Joint Genome Institute (JGI-PGF)"/>
            <person name="Lucas S."/>
            <person name="Copeland A."/>
            <person name="Lapidus A."/>
            <person name="Goodwin L."/>
            <person name="Pitluck S."/>
            <person name="Peters L."/>
            <person name="Mikhailova N."/>
            <person name="Teshima H."/>
            <person name="Kyrpides N."/>
            <person name="Mavromatis K."/>
            <person name="Pagani I."/>
            <person name="Ivanova N."/>
            <person name="Ovchinnikova G."/>
            <person name="Zeytun A."/>
            <person name="Detter J.C."/>
            <person name="Han C."/>
            <person name="Land M."/>
            <person name="Hauser L."/>
            <person name="Markowitz V."/>
            <person name="Cheng J.-F."/>
            <person name="Hugenholtz P."/>
            <person name="Woyke T."/>
            <person name="Wu D."/>
            <person name="Lang E."/>
            <person name="Kopitz M."/>
            <person name="Brambilla E."/>
            <person name="Klenk H.-P."/>
            <person name="Eisen J.A."/>
        </authorList>
    </citation>
    <scope>NUCLEOTIDE SEQUENCE [LARGE SCALE GENOMIC DNA]</scope>
    <source>
        <strain evidence="9">ATCC 51463 / DSM 15997 / CCUG 23171 / LMG 9086</strain>
    </source>
</reference>
<keyword evidence="4 7" id="KW-0732">Signal</keyword>
<dbReference type="SUPFAM" id="SSF50494">
    <property type="entry name" value="Trypsin-like serine proteases"/>
    <property type="match status" value="1"/>
</dbReference>
<feature type="signal peptide" evidence="7">
    <location>
        <begin position="1"/>
        <end position="21"/>
    </location>
</feature>
<dbReference type="GO" id="GO:0070009">
    <property type="term" value="F:serine-type aminopeptidase activity"/>
    <property type="evidence" value="ECO:0007669"/>
    <property type="project" value="UniProtKB-UniRule"/>
</dbReference>
<evidence type="ECO:0000313" key="9">
    <source>
        <dbReference type="Proteomes" id="UP000006051"/>
    </source>
</evidence>
<evidence type="ECO:0000256" key="4">
    <source>
        <dbReference type="ARBA" id="ARBA00022729"/>
    </source>
</evidence>
<keyword evidence="6 7" id="KW-0720">Serine protease</keyword>
<protein>
    <recommendedName>
        <fullName evidence="7">Dipeptidyl-peptidase</fullName>
        <ecNumber evidence="7">3.4.14.-</ecNumber>
    </recommendedName>
</protein>
<dbReference type="KEGG" id="orh:Ornrh_1890"/>
<dbReference type="GO" id="GO:0043171">
    <property type="term" value="P:peptide catabolic process"/>
    <property type="evidence" value="ECO:0007669"/>
    <property type="project" value="UniProtKB-UniRule"/>
</dbReference>
<proteinExistence type="inferred from homology"/>
<dbReference type="MEROPS" id="S46.002"/>
<keyword evidence="5 7" id="KW-0378">Hydrolase</keyword>
<evidence type="ECO:0000256" key="2">
    <source>
        <dbReference type="ARBA" id="ARBA00022438"/>
    </source>
</evidence>
<evidence type="ECO:0000256" key="1">
    <source>
        <dbReference type="ARBA" id="ARBA00010491"/>
    </source>
</evidence>
<evidence type="ECO:0000256" key="6">
    <source>
        <dbReference type="ARBA" id="ARBA00022825"/>
    </source>
</evidence>
<evidence type="ECO:0000256" key="5">
    <source>
        <dbReference type="ARBA" id="ARBA00022801"/>
    </source>
</evidence>
<evidence type="ECO:0000313" key="8">
    <source>
        <dbReference type="EMBL" id="AFL98035.1"/>
    </source>
</evidence>
<dbReference type="EMBL" id="CP003283">
    <property type="protein sequence ID" value="AFL98035.1"/>
    <property type="molecule type" value="Genomic_DNA"/>
</dbReference>
<sequence length="705" mass="80393">MNRIQIKLSLMLSLVVGFAFAQKSGGMWIPNELNEKEMKEMGMKISAKDIFNPNAPSIKDAVAHFGGGCTSEVISPQGLLLTNHHCGYGQIQAHSSVEHDYLKDGFWAKSNAEELPNPGLTATFIVDIKDITPQVKEATAVKAGKNQLAELTKQAIEKIKNNYPKQPWQEVMVKPFYKGNKYYLFVTETFKDVRLVGAPPSSIGKFGSDTDNWVWPRHTGDFSIFRIYADKNNRPAEYSKDNVPYKPEHFLPINIKGINEGDFTFVFGFPGTTDEYLPASSLEQVVNVLNPAKIKVRDNALKIMDKYMKADQKTKIQYAATYASIANYWKKWIGESQGIQKSNAVEHKKAYEQRLQEKINKKCKQNKNKPCDEYPTLIADLGKLNKEVEEYNLVADMFSEAIYRNSQLLRMALNANNLLMNTDKDYYDKVTQNFKGIYKNFNPQVEEEVALKMWELYHQEVPATYAPNSLAITPQDIQNSIIFKLGKEGTALLDNQNQFLAELKKDNLVKKVGALTQIYYQEVSAPRQAIQQKIDEKMMAYMKAQLELMQDEKRFFPDANSTLRVTYGKVKGYEPRDAVEYEPKTYLKGIMEKYIPGDYEFDVSPKLIELFEQKDYGIYGEKGKMPVNFIATNHTTGGNSGSPALDANGNLIGLNFDRVWEGTMSDLYYDSEICRNIMVDMRYVLFVIDKYAGAKRLIKEMKILK</sequence>
<dbReference type="PATRIC" id="fig|867902.3.peg.1833"/>
<name>I4A251_ORNRL</name>
<dbReference type="HOGENOM" id="CLU_013776_0_0_10"/>